<evidence type="ECO:0000259" key="8">
    <source>
        <dbReference type="Pfam" id="PF20684"/>
    </source>
</evidence>
<feature type="transmembrane region" description="Helical" evidence="7">
    <location>
        <begin position="178"/>
        <end position="199"/>
    </location>
</feature>
<feature type="transmembrane region" description="Helical" evidence="7">
    <location>
        <begin position="20"/>
        <end position="42"/>
    </location>
</feature>
<evidence type="ECO:0000256" key="7">
    <source>
        <dbReference type="SAM" id="Phobius"/>
    </source>
</evidence>
<dbReference type="Proteomes" id="UP000799437">
    <property type="component" value="Unassembled WGS sequence"/>
</dbReference>
<evidence type="ECO:0000256" key="2">
    <source>
        <dbReference type="ARBA" id="ARBA00022692"/>
    </source>
</evidence>
<dbReference type="PANTHER" id="PTHR33048">
    <property type="entry name" value="PTH11-LIKE INTEGRAL MEMBRANE PROTEIN (AFU_ORTHOLOGUE AFUA_5G11245)"/>
    <property type="match status" value="1"/>
</dbReference>
<feature type="compositionally biased region" description="Gly residues" evidence="6">
    <location>
        <begin position="371"/>
        <end position="381"/>
    </location>
</feature>
<evidence type="ECO:0000313" key="9">
    <source>
        <dbReference type="EMBL" id="KAF2760376.1"/>
    </source>
</evidence>
<feature type="transmembrane region" description="Helical" evidence="7">
    <location>
        <begin position="54"/>
        <end position="78"/>
    </location>
</feature>
<keyword evidence="2 7" id="KW-0812">Transmembrane</keyword>
<dbReference type="PANTHER" id="PTHR33048:SF96">
    <property type="entry name" value="INTEGRAL MEMBRANE PROTEIN"/>
    <property type="match status" value="1"/>
</dbReference>
<accession>A0A6A6WER2</accession>
<evidence type="ECO:0000256" key="1">
    <source>
        <dbReference type="ARBA" id="ARBA00004141"/>
    </source>
</evidence>
<dbReference type="OrthoDB" id="3934549at2759"/>
<feature type="compositionally biased region" description="Basic and acidic residues" evidence="6">
    <location>
        <begin position="389"/>
        <end position="404"/>
    </location>
</feature>
<comment type="similarity">
    <text evidence="5">Belongs to the SAT4 family.</text>
</comment>
<comment type="subcellular location">
    <subcellularLocation>
        <location evidence="1">Membrane</location>
        <topology evidence="1">Multi-pass membrane protein</topology>
    </subcellularLocation>
</comment>
<feature type="transmembrane region" description="Helical" evidence="7">
    <location>
        <begin position="211"/>
        <end position="231"/>
    </location>
</feature>
<gene>
    <name evidence="9" type="ORF">EJ05DRAFT_498333</name>
</gene>
<proteinExistence type="inferred from homology"/>
<dbReference type="GO" id="GO:0016020">
    <property type="term" value="C:membrane"/>
    <property type="evidence" value="ECO:0007669"/>
    <property type="project" value="UniProtKB-SubCell"/>
</dbReference>
<dbReference type="InterPro" id="IPR049326">
    <property type="entry name" value="Rhodopsin_dom_fungi"/>
</dbReference>
<dbReference type="AlphaFoldDB" id="A0A6A6WER2"/>
<name>A0A6A6WER2_9PEZI</name>
<evidence type="ECO:0000256" key="3">
    <source>
        <dbReference type="ARBA" id="ARBA00022989"/>
    </source>
</evidence>
<evidence type="ECO:0000256" key="4">
    <source>
        <dbReference type="ARBA" id="ARBA00023136"/>
    </source>
</evidence>
<dbReference type="Pfam" id="PF20684">
    <property type="entry name" value="Fung_rhodopsin"/>
    <property type="match status" value="1"/>
</dbReference>
<keyword evidence="3 7" id="KW-1133">Transmembrane helix</keyword>
<reference evidence="9" key="1">
    <citation type="journal article" date="2020" name="Stud. Mycol.">
        <title>101 Dothideomycetes genomes: a test case for predicting lifestyles and emergence of pathogens.</title>
        <authorList>
            <person name="Haridas S."/>
            <person name="Albert R."/>
            <person name="Binder M."/>
            <person name="Bloem J."/>
            <person name="Labutti K."/>
            <person name="Salamov A."/>
            <person name="Andreopoulos B."/>
            <person name="Baker S."/>
            <person name="Barry K."/>
            <person name="Bills G."/>
            <person name="Bluhm B."/>
            <person name="Cannon C."/>
            <person name="Castanera R."/>
            <person name="Culley D."/>
            <person name="Daum C."/>
            <person name="Ezra D."/>
            <person name="Gonzalez J."/>
            <person name="Henrissat B."/>
            <person name="Kuo A."/>
            <person name="Liang C."/>
            <person name="Lipzen A."/>
            <person name="Lutzoni F."/>
            <person name="Magnuson J."/>
            <person name="Mondo S."/>
            <person name="Nolan M."/>
            <person name="Ohm R."/>
            <person name="Pangilinan J."/>
            <person name="Park H.-J."/>
            <person name="Ramirez L."/>
            <person name="Alfaro M."/>
            <person name="Sun H."/>
            <person name="Tritt A."/>
            <person name="Yoshinaga Y."/>
            <person name="Zwiers L.-H."/>
            <person name="Turgeon B."/>
            <person name="Goodwin S."/>
            <person name="Spatafora J."/>
            <person name="Crous P."/>
            <person name="Grigoriev I."/>
        </authorList>
    </citation>
    <scope>NUCLEOTIDE SEQUENCE</scope>
    <source>
        <strain evidence="9">CBS 121739</strain>
    </source>
</reference>
<organism evidence="9 10">
    <name type="scientific">Pseudovirgaria hyperparasitica</name>
    <dbReference type="NCBI Taxonomy" id="470096"/>
    <lineage>
        <taxon>Eukaryota</taxon>
        <taxon>Fungi</taxon>
        <taxon>Dikarya</taxon>
        <taxon>Ascomycota</taxon>
        <taxon>Pezizomycotina</taxon>
        <taxon>Dothideomycetes</taxon>
        <taxon>Dothideomycetes incertae sedis</taxon>
        <taxon>Acrospermales</taxon>
        <taxon>Acrospermaceae</taxon>
        <taxon>Pseudovirgaria</taxon>
    </lineage>
</organism>
<sequence length="404" mass="43306">MTLDASTPDPLPPDHNVGPALIAWTSILNTLSLLTTALRLIVRRGNGVTGWDDWTILATVTVATVRSALNITGATYGYGRHRWYLTTGQQEKVNMYGFYGQVLLFITLCLLKWSICILLLRIKSTRTLKCIVYPLIAGLFLTNLLCVVVLLAECSPVATFWRPAAGSCWPAKVRINSIWLQASYSVFSDFVCSLLPIYLLHNLNMPLRTKAAVCGLMAMGLIATSCAAVRASTLTTAPTDITYAYGVTALWSNTEIHLGIVATNMSLCRAIWAYFGAALRPSVSSSNNKHMPPTSLLPGAPRGYGSDAESGGVGGGGEVGGGEGLVGKYRVWVLHARGSGVSGDGVVGEPVRTAIRRTTEVVVVEGDCEGRGGSGGHGEGVLEGYQRSWDVRPVGEREEQEERA</sequence>
<feature type="domain" description="Rhodopsin" evidence="8">
    <location>
        <begin position="38"/>
        <end position="272"/>
    </location>
</feature>
<dbReference type="GeneID" id="54487723"/>
<evidence type="ECO:0000256" key="5">
    <source>
        <dbReference type="ARBA" id="ARBA00038359"/>
    </source>
</evidence>
<keyword evidence="10" id="KW-1185">Reference proteome</keyword>
<protein>
    <recommendedName>
        <fullName evidence="8">Rhodopsin domain-containing protein</fullName>
    </recommendedName>
</protein>
<evidence type="ECO:0000256" key="6">
    <source>
        <dbReference type="SAM" id="MobiDB-lite"/>
    </source>
</evidence>
<keyword evidence="4 7" id="KW-0472">Membrane</keyword>
<feature type="region of interest" description="Disordered" evidence="6">
    <location>
        <begin position="367"/>
        <end position="404"/>
    </location>
</feature>
<dbReference type="InterPro" id="IPR052337">
    <property type="entry name" value="SAT4-like"/>
</dbReference>
<dbReference type="RefSeq" id="XP_033602827.1">
    <property type="nucleotide sequence ID" value="XM_033746669.1"/>
</dbReference>
<evidence type="ECO:0000313" key="10">
    <source>
        <dbReference type="Proteomes" id="UP000799437"/>
    </source>
</evidence>
<feature type="region of interest" description="Disordered" evidence="6">
    <location>
        <begin position="285"/>
        <end position="314"/>
    </location>
</feature>
<dbReference type="EMBL" id="ML996568">
    <property type="protein sequence ID" value="KAF2760376.1"/>
    <property type="molecule type" value="Genomic_DNA"/>
</dbReference>
<feature type="transmembrane region" description="Helical" evidence="7">
    <location>
        <begin position="98"/>
        <end position="120"/>
    </location>
</feature>
<feature type="transmembrane region" description="Helical" evidence="7">
    <location>
        <begin position="132"/>
        <end position="152"/>
    </location>
</feature>